<evidence type="ECO:0000313" key="2">
    <source>
        <dbReference type="Proteomes" id="UP000827872"/>
    </source>
</evidence>
<name>A0ACB8GA25_9SAUR</name>
<dbReference type="EMBL" id="CM037614">
    <property type="protein sequence ID" value="KAH8016049.1"/>
    <property type="molecule type" value="Genomic_DNA"/>
</dbReference>
<proteinExistence type="predicted"/>
<reference evidence="1" key="1">
    <citation type="submission" date="2021-08" db="EMBL/GenBank/DDBJ databases">
        <title>The first chromosome-level gecko genome reveals the dynamic sex chromosomes of Neotropical dwarf geckos (Sphaerodactylidae: Sphaerodactylus).</title>
        <authorList>
            <person name="Pinto B.J."/>
            <person name="Keating S.E."/>
            <person name="Gamble T."/>
        </authorList>
    </citation>
    <scope>NUCLEOTIDE SEQUENCE</scope>
    <source>
        <strain evidence="1">TG3544</strain>
    </source>
</reference>
<evidence type="ECO:0000313" key="1">
    <source>
        <dbReference type="EMBL" id="KAH8016049.1"/>
    </source>
</evidence>
<sequence>MESCPTSGCAMGIAKETTVQVDRDASLSICMETGSESTRWGGQIDTALEAVTSTGAHVTEADTAVAPGVESSLREEWPVQQSSDCKKRGWEAAESKPPSKKVKKQAEETDRWEACAVEFQTSTAMAVTHPEDVSAAIPLRPKPARGRKPKKKAEVGKGPPPQEPRVQGEVPGPLENGPSLPVKVPKKRGRKSKAELLLLKLSQGLECQSTEPLQPQKSPASDESQDCLATTPGGRPKRRAAKVALLYLQELAEELTSVCQPPTQGTSEPPLVPQEPSKKRRGRKPHEQKLENEDVDFVPSEEGLLQAAEEEEEEENDLLLSEVSEPEPEQSLRGPVRPKAQFRGFASNGLHNSVMAPVWKSLRVTHRLREQLHSHWEFPEWVPSARKWTFLSESEMSEYLPGETKSPLFSIKREGLQEDSSILYRINRFNALQPHEERLDMTFFVGGPIWAMEWCPAPEGSMASQFVAISCNQGMDERHSLAGVHTGSALLQLWELGPIQPDMGSATKPRLAYAIATRHGCIWDMKFCPSGAWELPATRHKSFQMSRLGLLAVAFSDGKVLLYSLPHAQDLHAYRRAQVLLYVSMGLVREGIKSIEASMRVEVMRPLLLFLVKKDFLDQTDGPSPRHAICKVQCVATLQVGSIQAPSPSECGQCFSLAWMPTKPHHQLAAGFYDGTVALWNLTSKSLLQRIRQPDGSLKLYPFHCFLAHDHAVRNIQWCKANSNFMVTAGNDRKIKFWDLRRLHEPINSIKRFLSTEIAWLLPYSGITVAQDNCYASYGLCGIHYLDAGYLGFRAYFVAPRKGTVWSISGSDWLNSIAAGDATGELVAAMMPDLSVNPHNVKRPSERRFPVYKAELLPCGPISIDARTGASEKPLVEGRTYSESVARNYIHFQDTDLRSFFRRKPRKPTLGKEAKEGDGLGRLQLEAVHKVRFSPNLDCHSWLVSGGQSGIVRVHCISALASPPSRKLLLECQAQFSAMFQAEGQADGPGGDPTMLYTAVS</sequence>
<comment type="caution">
    <text evidence="1">The sequence shown here is derived from an EMBL/GenBank/DDBJ whole genome shotgun (WGS) entry which is preliminary data.</text>
</comment>
<protein>
    <submittedName>
        <fullName evidence="1">Uncharacterized protein</fullName>
    </submittedName>
</protein>
<organism evidence="1 2">
    <name type="scientific">Sphaerodactylus townsendi</name>
    <dbReference type="NCBI Taxonomy" id="933632"/>
    <lineage>
        <taxon>Eukaryota</taxon>
        <taxon>Metazoa</taxon>
        <taxon>Chordata</taxon>
        <taxon>Craniata</taxon>
        <taxon>Vertebrata</taxon>
        <taxon>Euteleostomi</taxon>
        <taxon>Lepidosauria</taxon>
        <taxon>Squamata</taxon>
        <taxon>Bifurcata</taxon>
        <taxon>Gekkota</taxon>
        <taxon>Sphaerodactylidae</taxon>
        <taxon>Sphaerodactylus</taxon>
    </lineage>
</organism>
<keyword evidence="2" id="KW-1185">Reference proteome</keyword>
<dbReference type="Proteomes" id="UP000827872">
    <property type="component" value="Linkage Group LG01"/>
</dbReference>
<accession>A0ACB8GA25</accession>
<gene>
    <name evidence="1" type="ORF">K3G42_011404</name>
</gene>